<proteinExistence type="predicted"/>
<dbReference type="OrthoDB" id="6278596at2759"/>
<keyword evidence="2" id="KW-1185">Reference proteome</keyword>
<evidence type="ECO:0000313" key="1">
    <source>
        <dbReference type="EMBL" id="QQP52267.1"/>
    </source>
</evidence>
<reference evidence="2" key="1">
    <citation type="submission" date="2021-01" db="EMBL/GenBank/DDBJ databases">
        <title>Caligus Genome Assembly.</title>
        <authorList>
            <person name="Gallardo-Escarate C."/>
        </authorList>
    </citation>
    <scope>NUCLEOTIDE SEQUENCE [LARGE SCALE GENOMIC DNA]</scope>
</reference>
<accession>A0A7T8HLQ3</accession>
<gene>
    <name evidence="1" type="ORF">FKW44_004369</name>
</gene>
<dbReference type="EMBL" id="CP045892">
    <property type="protein sequence ID" value="QQP52267.1"/>
    <property type="molecule type" value="Genomic_DNA"/>
</dbReference>
<dbReference type="PANTHER" id="PTHR14374:SF0">
    <property type="entry name" value="TRAFFICKING PROTEIN PARTICLE COMPLEX SUBUNIT 11"/>
    <property type="match status" value="1"/>
</dbReference>
<organism evidence="1 2">
    <name type="scientific">Caligus rogercresseyi</name>
    <name type="common">Sea louse</name>
    <dbReference type="NCBI Taxonomy" id="217165"/>
    <lineage>
        <taxon>Eukaryota</taxon>
        <taxon>Metazoa</taxon>
        <taxon>Ecdysozoa</taxon>
        <taxon>Arthropoda</taxon>
        <taxon>Crustacea</taxon>
        <taxon>Multicrustacea</taxon>
        <taxon>Hexanauplia</taxon>
        <taxon>Copepoda</taxon>
        <taxon>Siphonostomatoida</taxon>
        <taxon>Caligidae</taxon>
        <taxon>Caligus</taxon>
    </lineage>
</organism>
<dbReference type="PANTHER" id="PTHR14374">
    <property type="entry name" value="FOIE GRAS"/>
    <property type="match status" value="1"/>
</dbReference>
<dbReference type="AlphaFoldDB" id="A0A7T8HLQ3"/>
<dbReference type="Proteomes" id="UP000595437">
    <property type="component" value="Chromosome 3"/>
</dbReference>
<evidence type="ECO:0000313" key="2">
    <source>
        <dbReference type="Proteomes" id="UP000595437"/>
    </source>
</evidence>
<name>A0A7T8HLQ3_CALRO</name>
<sequence length="69" mass="8408">MENLEFPPLKERRSNYDWYIPKGILKRNWMSKHLNQIPSVVVLFVQLDWKHPNWMEKILEVSSKVKSVR</sequence>
<dbReference type="GO" id="GO:0005737">
    <property type="term" value="C:cytoplasm"/>
    <property type="evidence" value="ECO:0007669"/>
    <property type="project" value="TreeGrafter"/>
</dbReference>
<protein>
    <submittedName>
        <fullName evidence="1">Uncharacterized protein</fullName>
    </submittedName>
</protein>